<dbReference type="Proteomes" id="UP001275084">
    <property type="component" value="Unassembled WGS sequence"/>
</dbReference>
<dbReference type="AlphaFoldDB" id="A0AAJ0HNR0"/>
<sequence>MGWFKSALQGIGSGVNWIKQNTGTITQAAEVIAKLAAATKADGFVDGGDPASSIFPNFAANATALEAAAQAKAEEHLAEVIASLPKHIANDSTLKTVSDGALGGSGSSAFLWTYPSVDDNIGHPSKQAVQDLGKMLAQRSFPTTLSTGSGTTLGPLGGWFDVARGIGGAIFGALGADVSDDVGTPSIQTKPFAIANHTGDCVISGAHAFYRIPLGEGAPNQTWHAAIAMHMTTTGTYRQAESERTKVFSFTQPVHTSGSNPQWLVTMNVRWEDAVSAQIFSPALLSQIQSQVNVNAGWVLHHTSLDGMDQQIKLECPVDFIPNQASMLVRGLIKTVLGGNPVLTPDITITNSSLVLP</sequence>
<proteinExistence type="predicted"/>
<comment type="caution">
    <text evidence="1">The sequence shown here is derived from an EMBL/GenBank/DDBJ whole genome shotgun (WGS) entry which is preliminary data.</text>
</comment>
<reference evidence="1" key="1">
    <citation type="journal article" date="2023" name="Mol. Phylogenet. Evol.">
        <title>Genome-scale phylogeny and comparative genomics of the fungal order Sordariales.</title>
        <authorList>
            <person name="Hensen N."/>
            <person name="Bonometti L."/>
            <person name="Westerberg I."/>
            <person name="Brannstrom I.O."/>
            <person name="Guillou S."/>
            <person name="Cros-Aarteil S."/>
            <person name="Calhoun S."/>
            <person name="Haridas S."/>
            <person name="Kuo A."/>
            <person name="Mondo S."/>
            <person name="Pangilinan J."/>
            <person name="Riley R."/>
            <person name="LaButti K."/>
            <person name="Andreopoulos B."/>
            <person name="Lipzen A."/>
            <person name="Chen C."/>
            <person name="Yan M."/>
            <person name="Daum C."/>
            <person name="Ng V."/>
            <person name="Clum A."/>
            <person name="Steindorff A."/>
            <person name="Ohm R.A."/>
            <person name="Martin F."/>
            <person name="Silar P."/>
            <person name="Natvig D.O."/>
            <person name="Lalanne C."/>
            <person name="Gautier V."/>
            <person name="Ament-Velasquez S.L."/>
            <person name="Kruys A."/>
            <person name="Hutchinson M.I."/>
            <person name="Powell A.J."/>
            <person name="Barry K."/>
            <person name="Miller A.N."/>
            <person name="Grigoriev I.V."/>
            <person name="Debuchy R."/>
            <person name="Gladieux P."/>
            <person name="Hiltunen Thoren M."/>
            <person name="Johannesson H."/>
        </authorList>
    </citation>
    <scope>NUCLEOTIDE SEQUENCE</scope>
    <source>
        <strain evidence="1">CBS 955.72</strain>
    </source>
</reference>
<keyword evidence="2" id="KW-1185">Reference proteome</keyword>
<dbReference type="EMBL" id="JAUIQD010000003">
    <property type="protein sequence ID" value="KAK3358235.1"/>
    <property type="molecule type" value="Genomic_DNA"/>
</dbReference>
<reference evidence="1" key="2">
    <citation type="submission" date="2023-06" db="EMBL/GenBank/DDBJ databases">
        <authorList>
            <consortium name="Lawrence Berkeley National Laboratory"/>
            <person name="Haridas S."/>
            <person name="Hensen N."/>
            <person name="Bonometti L."/>
            <person name="Westerberg I."/>
            <person name="Brannstrom I.O."/>
            <person name="Guillou S."/>
            <person name="Cros-Aarteil S."/>
            <person name="Calhoun S."/>
            <person name="Kuo A."/>
            <person name="Mondo S."/>
            <person name="Pangilinan J."/>
            <person name="Riley R."/>
            <person name="Labutti K."/>
            <person name="Andreopoulos B."/>
            <person name="Lipzen A."/>
            <person name="Chen C."/>
            <person name="Yanf M."/>
            <person name="Daum C."/>
            <person name="Ng V."/>
            <person name="Clum A."/>
            <person name="Steindorff A."/>
            <person name="Ohm R."/>
            <person name="Martin F."/>
            <person name="Silar P."/>
            <person name="Natvig D."/>
            <person name="Lalanne C."/>
            <person name="Gautier V."/>
            <person name="Ament-Velasquez S.L."/>
            <person name="Kruys A."/>
            <person name="Hutchinson M.I."/>
            <person name="Powell A.J."/>
            <person name="Barry K."/>
            <person name="Miller A.N."/>
            <person name="Grigoriev I.V."/>
            <person name="Debuchy R."/>
            <person name="Gladieux P."/>
            <person name="Thoren M.H."/>
            <person name="Johannesson H."/>
        </authorList>
    </citation>
    <scope>NUCLEOTIDE SEQUENCE</scope>
    <source>
        <strain evidence="1">CBS 955.72</strain>
    </source>
</reference>
<evidence type="ECO:0000313" key="1">
    <source>
        <dbReference type="EMBL" id="KAK3358235.1"/>
    </source>
</evidence>
<name>A0AAJ0HNR0_9PEZI</name>
<organism evidence="1 2">
    <name type="scientific">Lasiosphaeria hispida</name>
    <dbReference type="NCBI Taxonomy" id="260671"/>
    <lineage>
        <taxon>Eukaryota</taxon>
        <taxon>Fungi</taxon>
        <taxon>Dikarya</taxon>
        <taxon>Ascomycota</taxon>
        <taxon>Pezizomycotina</taxon>
        <taxon>Sordariomycetes</taxon>
        <taxon>Sordariomycetidae</taxon>
        <taxon>Sordariales</taxon>
        <taxon>Lasiosphaeriaceae</taxon>
        <taxon>Lasiosphaeria</taxon>
    </lineage>
</organism>
<accession>A0AAJ0HNR0</accession>
<protein>
    <submittedName>
        <fullName evidence="1">Uncharacterized protein</fullName>
    </submittedName>
</protein>
<evidence type="ECO:0000313" key="2">
    <source>
        <dbReference type="Proteomes" id="UP001275084"/>
    </source>
</evidence>
<gene>
    <name evidence="1" type="ORF">B0T25DRAFT_541210</name>
</gene>